<dbReference type="Proteomes" id="UP000316759">
    <property type="component" value="Unassembled WGS sequence"/>
</dbReference>
<keyword evidence="2" id="KW-1185">Reference proteome</keyword>
<comment type="caution">
    <text evidence="1">The sequence shown here is derived from an EMBL/GenBank/DDBJ whole genome shotgun (WGS) entry which is preliminary data.</text>
</comment>
<reference evidence="1 2" key="1">
    <citation type="submission" date="2019-04" db="EMBL/GenBank/DDBJ databases">
        <title>Annotation for the trematode Fasciola gigantica.</title>
        <authorList>
            <person name="Choi Y.-J."/>
        </authorList>
    </citation>
    <scope>NUCLEOTIDE SEQUENCE [LARGE SCALE GENOMIC DNA]</scope>
    <source>
        <strain evidence="1">Uganda_cow_1</strain>
    </source>
</reference>
<proteinExistence type="predicted"/>
<name>A0A504YVI3_FASGI</name>
<dbReference type="AlphaFoldDB" id="A0A504YVI3"/>
<dbReference type="EMBL" id="SUNJ01004922">
    <property type="protein sequence ID" value="TPP64051.1"/>
    <property type="molecule type" value="Genomic_DNA"/>
</dbReference>
<accession>A0A504YVI3</accession>
<evidence type="ECO:0000313" key="2">
    <source>
        <dbReference type="Proteomes" id="UP000316759"/>
    </source>
</evidence>
<gene>
    <name evidence="1" type="ORF">FGIG_10995</name>
</gene>
<sequence>MRSWEITPSQLQYDVDLNSVVTSEGIVRMPPRLLQHRWARLLDETSETSVAPNLEHLMKFLAAEARIARSWFGQMVLSTTAKPLALPHNSAYRNDRSVNFARSNSKGKREQFCIVCK</sequence>
<protein>
    <submittedName>
        <fullName evidence="1">Uncharacterized protein</fullName>
    </submittedName>
</protein>
<evidence type="ECO:0000313" key="1">
    <source>
        <dbReference type="EMBL" id="TPP64051.1"/>
    </source>
</evidence>
<organism evidence="1 2">
    <name type="scientific">Fasciola gigantica</name>
    <name type="common">Giant liver fluke</name>
    <dbReference type="NCBI Taxonomy" id="46835"/>
    <lineage>
        <taxon>Eukaryota</taxon>
        <taxon>Metazoa</taxon>
        <taxon>Spiralia</taxon>
        <taxon>Lophotrochozoa</taxon>
        <taxon>Platyhelminthes</taxon>
        <taxon>Trematoda</taxon>
        <taxon>Digenea</taxon>
        <taxon>Plagiorchiida</taxon>
        <taxon>Echinostomata</taxon>
        <taxon>Echinostomatoidea</taxon>
        <taxon>Fasciolidae</taxon>
        <taxon>Fasciola</taxon>
    </lineage>
</organism>
<dbReference type="OrthoDB" id="6283219at2759"/>